<keyword evidence="19" id="KW-1185">Reference proteome</keyword>
<name>A0AAP2GEJ0_9GAMM</name>
<dbReference type="GO" id="GO:0005886">
    <property type="term" value="C:plasma membrane"/>
    <property type="evidence" value="ECO:0007669"/>
    <property type="project" value="UniProtKB-SubCell"/>
</dbReference>
<keyword evidence="5" id="KW-0808">Transferase</keyword>
<keyword evidence="2" id="KW-0813">Transport</keyword>
<dbReference type="InterPro" id="IPR001996">
    <property type="entry name" value="PTS_IIB_1"/>
</dbReference>
<dbReference type="PROSITE" id="PS51093">
    <property type="entry name" value="PTS_EIIA_TYPE_1"/>
    <property type="match status" value="1"/>
</dbReference>
<dbReference type="InterPro" id="IPR050558">
    <property type="entry name" value="PTS_Sugar-Specific_Components"/>
</dbReference>
<dbReference type="Gene3D" id="3.30.1360.60">
    <property type="entry name" value="Glucose permease domain IIB"/>
    <property type="match status" value="1"/>
</dbReference>
<evidence type="ECO:0000256" key="9">
    <source>
        <dbReference type="ARBA" id="ARBA00022989"/>
    </source>
</evidence>
<dbReference type="EMBL" id="QESZ01000005">
    <property type="protein sequence ID" value="PWD74836.1"/>
    <property type="molecule type" value="Genomic_DNA"/>
</dbReference>
<organism evidence="16 18">
    <name type="scientific">Dickeya dianthicola</name>
    <dbReference type="NCBI Taxonomy" id="204039"/>
    <lineage>
        <taxon>Bacteria</taxon>
        <taxon>Pseudomonadati</taxon>
        <taxon>Pseudomonadota</taxon>
        <taxon>Gammaproteobacteria</taxon>
        <taxon>Enterobacterales</taxon>
        <taxon>Pectobacteriaceae</taxon>
        <taxon>Dickeya</taxon>
    </lineage>
</organism>
<dbReference type="InterPro" id="IPR011055">
    <property type="entry name" value="Dup_hybrid_motif"/>
</dbReference>
<dbReference type="FunFam" id="3.30.1360.60:FF:000001">
    <property type="entry name" value="PTS system glucose-specific IIBC component PtsG"/>
    <property type="match status" value="1"/>
</dbReference>
<keyword evidence="9 12" id="KW-1133">Transmembrane helix</keyword>
<evidence type="ECO:0000256" key="4">
    <source>
        <dbReference type="ARBA" id="ARBA00022597"/>
    </source>
</evidence>
<dbReference type="GO" id="GO:0016301">
    <property type="term" value="F:kinase activity"/>
    <property type="evidence" value="ECO:0007669"/>
    <property type="project" value="UniProtKB-KW"/>
</dbReference>
<evidence type="ECO:0000313" key="18">
    <source>
        <dbReference type="Proteomes" id="UP000245055"/>
    </source>
</evidence>
<evidence type="ECO:0000256" key="7">
    <source>
        <dbReference type="ARBA" id="ARBA00022692"/>
    </source>
</evidence>
<dbReference type="InterPro" id="IPR036878">
    <property type="entry name" value="Glu_permease_IIB"/>
</dbReference>
<keyword evidence="7 12" id="KW-0812">Transmembrane</keyword>
<feature type="domain" description="PTS EIIA type-1" evidence="13">
    <location>
        <begin position="493"/>
        <end position="597"/>
    </location>
</feature>
<evidence type="ECO:0000256" key="1">
    <source>
        <dbReference type="ARBA" id="ARBA00004651"/>
    </source>
</evidence>
<dbReference type="GO" id="GO:0090589">
    <property type="term" value="F:protein-phosphocysteine-trehalose phosphotransferase system transporter activity"/>
    <property type="evidence" value="ECO:0007669"/>
    <property type="project" value="TreeGrafter"/>
</dbReference>
<dbReference type="SUPFAM" id="SSF51261">
    <property type="entry name" value="Duplicated hybrid motif"/>
    <property type="match status" value="1"/>
</dbReference>
<accession>A0AAP2GEJ0</accession>
<dbReference type="PROSITE" id="PS51103">
    <property type="entry name" value="PTS_EIIC_TYPE_1"/>
    <property type="match status" value="1"/>
</dbReference>
<evidence type="ECO:0000256" key="3">
    <source>
        <dbReference type="ARBA" id="ARBA00022475"/>
    </source>
</evidence>
<dbReference type="InterPro" id="IPR013013">
    <property type="entry name" value="PTS_EIIC_1"/>
</dbReference>
<evidence type="ECO:0000259" key="13">
    <source>
        <dbReference type="PROSITE" id="PS51093"/>
    </source>
</evidence>
<evidence type="ECO:0000256" key="5">
    <source>
        <dbReference type="ARBA" id="ARBA00022679"/>
    </source>
</evidence>
<dbReference type="GO" id="GO:0008982">
    <property type="term" value="F:protein-N(PI)-phosphohistidine-sugar phosphotransferase activity"/>
    <property type="evidence" value="ECO:0007669"/>
    <property type="project" value="InterPro"/>
</dbReference>
<evidence type="ECO:0000313" key="16">
    <source>
        <dbReference type="EMBL" id="PWD74836.1"/>
    </source>
</evidence>
<dbReference type="PROSITE" id="PS01035">
    <property type="entry name" value="PTS_EIIB_TYPE_1_CYS"/>
    <property type="match status" value="1"/>
</dbReference>
<reference evidence="16 18" key="1">
    <citation type="submission" date="2018-05" db="EMBL/GenBank/DDBJ databases">
        <title>Genomic diversity of pathogens causing Blackleg of Potato in Pakistan.</title>
        <authorList>
            <person name="Sarfraz S."/>
            <person name="Riaz K."/>
            <person name="Oulghazi S."/>
            <person name="Cigna J."/>
            <person name="Sahi S.T."/>
            <person name="Khan S.H."/>
            <person name="Hameed A."/>
            <person name="Faure D."/>
        </authorList>
    </citation>
    <scope>NUCLEOTIDE SEQUENCE [LARGE SCALE GENOMIC DNA]</scope>
    <source>
        <strain evidence="16 18">SS70</strain>
    </source>
</reference>
<sequence>MSVNYQETAKNIVALVGGEGNIRQVFHCITRLRFYLHEAQRIDRAQLEALDGVIGINVAGEQFQVIIGNEVADVYRALIRQYPQLASQPADAPQAGRPRHPVSALLEAFSSIFSPVIPAIAGAGILKGILSLLVALHWVSNTNQTYLILSAISDGIFYFMPLVLAFSAAHQFGGNPYVAVALAATLLHPTLMKLFAGGGEISFLGLPVSPVSYASSVIPILLAVWLMSWVERRVDRIMPGALKTMFVPLLTLLIVAPVMLIAIGPLGILVGNHLSSGIVWLVDNMGILAGLILGGTLSMIIITGMHYVLIPIMINNISRMGFDPFKIIFYIANMGQAGAAFGVFLRARDKKTKSLALSTSLTATMGITEPAMYGVNIRFKRPFAAALIGGACGGAFAMFFGVKTYAFALSGLPGLPALVGPTFLYALASMAISFTTATVMTCVLGFEEDLENAAIPRAGQTVMPAAPVALSEHNEKLFAPVAGRVVSLESLSDPVFAGEVFGKGIAIYPESGELLSPVNGRVESIFDTHHALTLKSDTGAEVLIHIGIDTVKLGGRHFIRHAQPGQIVEVGEPLVSFDLPALLAEGIDPSVIVIVTNTECYGEVYPLLNGDVHSRDALMKLTAAAV</sequence>
<dbReference type="InterPro" id="IPR018113">
    <property type="entry name" value="PTrfase_EIIB_Cys"/>
</dbReference>
<feature type="transmembrane region" description="Helical" evidence="12">
    <location>
        <begin position="422"/>
        <end position="446"/>
    </location>
</feature>
<dbReference type="Pfam" id="PF02378">
    <property type="entry name" value="PTS_EIIC"/>
    <property type="match status" value="1"/>
</dbReference>
<keyword evidence="10 12" id="KW-0472">Membrane</keyword>
<dbReference type="NCBIfam" id="TIGR00830">
    <property type="entry name" value="PTBA"/>
    <property type="match status" value="1"/>
</dbReference>
<dbReference type="Pfam" id="PF00358">
    <property type="entry name" value="PTS_EIIA_1"/>
    <property type="match status" value="1"/>
</dbReference>
<gene>
    <name evidence="17" type="ORF">D5077_02020</name>
    <name evidence="16" type="ORF">DF213_04220</name>
</gene>
<evidence type="ECO:0000256" key="6">
    <source>
        <dbReference type="ARBA" id="ARBA00022683"/>
    </source>
</evidence>
<feature type="domain" description="PTS EIIC type-1" evidence="15">
    <location>
        <begin position="107"/>
        <end position="460"/>
    </location>
</feature>
<feature type="transmembrane region" description="Helical" evidence="12">
    <location>
        <begin position="116"/>
        <end position="139"/>
    </location>
</feature>
<keyword evidence="6" id="KW-0598">Phosphotransferase system</keyword>
<evidence type="ECO:0000256" key="10">
    <source>
        <dbReference type="ARBA" id="ARBA00023136"/>
    </source>
</evidence>
<dbReference type="Gene3D" id="2.70.70.10">
    <property type="entry name" value="Glucose Permease (Domain IIA)"/>
    <property type="match status" value="1"/>
</dbReference>
<evidence type="ECO:0000313" key="17">
    <source>
        <dbReference type="EMBL" id="RJL76166.1"/>
    </source>
</evidence>
<evidence type="ECO:0000256" key="8">
    <source>
        <dbReference type="ARBA" id="ARBA00022777"/>
    </source>
</evidence>
<evidence type="ECO:0000256" key="12">
    <source>
        <dbReference type="SAM" id="Phobius"/>
    </source>
</evidence>
<dbReference type="PANTHER" id="PTHR30175:SF1">
    <property type="entry name" value="PTS SYSTEM ARBUTIN-, CELLOBIOSE-, AND SALICIN-SPECIFIC EIIBC COMPONENT-RELATED"/>
    <property type="match status" value="1"/>
</dbReference>
<dbReference type="AlphaFoldDB" id="A0AAP2GEJ0"/>
<evidence type="ECO:0000259" key="15">
    <source>
        <dbReference type="PROSITE" id="PS51103"/>
    </source>
</evidence>
<feature type="transmembrane region" description="Helical" evidence="12">
    <location>
        <begin position="146"/>
        <end position="170"/>
    </location>
</feature>
<dbReference type="FunFam" id="2.70.70.10:FF:000001">
    <property type="entry name" value="PTS system glucose-specific IIA component"/>
    <property type="match status" value="1"/>
</dbReference>
<dbReference type="GO" id="GO:0009401">
    <property type="term" value="P:phosphoenolpyruvate-dependent sugar phosphotransferase system"/>
    <property type="evidence" value="ECO:0007669"/>
    <property type="project" value="UniProtKB-KW"/>
</dbReference>
<dbReference type="PANTHER" id="PTHR30175">
    <property type="entry name" value="PHOSPHOTRANSFERASE SYSTEM TRANSPORT PROTEIN"/>
    <property type="match status" value="1"/>
</dbReference>
<dbReference type="Pfam" id="PF00367">
    <property type="entry name" value="PTS_EIIB"/>
    <property type="match status" value="1"/>
</dbReference>
<dbReference type="GO" id="GO:0015771">
    <property type="term" value="P:trehalose transport"/>
    <property type="evidence" value="ECO:0007669"/>
    <property type="project" value="TreeGrafter"/>
</dbReference>
<evidence type="ECO:0000259" key="14">
    <source>
        <dbReference type="PROSITE" id="PS51098"/>
    </source>
</evidence>
<dbReference type="Proteomes" id="UP000266633">
    <property type="component" value="Unassembled WGS sequence"/>
</dbReference>
<dbReference type="GeneID" id="49323506"/>
<proteinExistence type="predicted"/>
<feature type="transmembrane region" description="Helical" evidence="12">
    <location>
        <begin position="246"/>
        <end position="269"/>
    </location>
</feature>
<dbReference type="PROSITE" id="PS00371">
    <property type="entry name" value="PTS_EIIA_TYPE_1_HIS"/>
    <property type="match status" value="1"/>
</dbReference>
<feature type="transmembrane region" description="Helical" evidence="12">
    <location>
        <begin position="382"/>
        <end position="402"/>
    </location>
</feature>
<dbReference type="SUPFAM" id="SSF55604">
    <property type="entry name" value="Glucose permease domain IIB"/>
    <property type="match status" value="1"/>
</dbReference>
<dbReference type="InterPro" id="IPR001127">
    <property type="entry name" value="PTS_EIIA_1_perm"/>
</dbReference>
<comment type="subcellular location">
    <subcellularLocation>
        <location evidence="1">Cell membrane</location>
        <topology evidence="1">Multi-pass membrane protein</topology>
    </subcellularLocation>
</comment>
<evidence type="ECO:0000256" key="11">
    <source>
        <dbReference type="PROSITE-ProRule" id="PRU00421"/>
    </source>
</evidence>
<feature type="active site" description="Phosphocysteine intermediate; for EIIB activity" evidence="11">
    <location>
        <position position="28"/>
    </location>
</feature>
<reference evidence="17 19" key="2">
    <citation type="submission" date="2018-09" db="EMBL/GenBank/DDBJ databases">
        <title>Phylogenetic diversity of Pectobacterium and Dickeya strains causing blackleg disease of potato in Morocco.</title>
        <authorList>
            <person name="Oulghazi S."/>
            <person name="Moumni M."/>
            <person name="Faure D."/>
        </authorList>
    </citation>
    <scope>NUCLEOTIDE SEQUENCE [LARGE SCALE GENOMIC DNA]</scope>
    <source>
        <strain evidence="17 19">S4.16.03.LID</strain>
    </source>
</reference>
<dbReference type="InterPro" id="IPR003352">
    <property type="entry name" value="PTS_EIIC"/>
</dbReference>
<feature type="transmembrane region" description="Helical" evidence="12">
    <location>
        <begin position="203"/>
        <end position="226"/>
    </location>
</feature>
<feature type="transmembrane region" description="Helical" evidence="12">
    <location>
        <begin position="281"/>
        <end position="307"/>
    </location>
</feature>
<keyword evidence="4" id="KW-0762">Sugar transport</keyword>
<dbReference type="NCBIfam" id="TIGR01995">
    <property type="entry name" value="PTS-II-ABC-beta"/>
    <property type="match status" value="1"/>
</dbReference>
<protein>
    <submittedName>
        <fullName evidence="16">PTS beta-glucoside transporter subunit EIIBCA</fullName>
    </submittedName>
</protein>
<evidence type="ECO:0000313" key="19">
    <source>
        <dbReference type="Proteomes" id="UP000266633"/>
    </source>
</evidence>
<keyword evidence="3" id="KW-1003">Cell membrane</keyword>
<dbReference type="Proteomes" id="UP000245055">
    <property type="component" value="Unassembled WGS sequence"/>
</dbReference>
<comment type="caution">
    <text evidence="16">The sequence shown here is derived from an EMBL/GenBank/DDBJ whole genome shotgun (WGS) entry which is preliminary data.</text>
</comment>
<dbReference type="PROSITE" id="PS51098">
    <property type="entry name" value="PTS_EIIB_TYPE_1"/>
    <property type="match status" value="1"/>
</dbReference>
<dbReference type="CDD" id="cd00212">
    <property type="entry name" value="PTS_IIB_glc"/>
    <property type="match status" value="1"/>
</dbReference>
<dbReference type="RefSeq" id="WP_024107159.1">
    <property type="nucleotide sequence ID" value="NZ_CP031560.1"/>
</dbReference>
<dbReference type="EMBL" id="QZDO01000005">
    <property type="protein sequence ID" value="RJL76166.1"/>
    <property type="molecule type" value="Genomic_DNA"/>
</dbReference>
<evidence type="ECO:0000256" key="2">
    <source>
        <dbReference type="ARBA" id="ARBA00022448"/>
    </source>
</evidence>
<dbReference type="InterPro" id="IPR011297">
    <property type="entry name" value="PTS_IIABC_b_glu"/>
</dbReference>
<feature type="domain" description="PTS EIIB type-1" evidence="14">
    <location>
        <begin position="6"/>
        <end position="88"/>
    </location>
</feature>
<keyword evidence="8" id="KW-0418">Kinase</keyword>